<feature type="compositionally biased region" description="Basic and acidic residues" evidence="1">
    <location>
        <begin position="298"/>
        <end position="308"/>
    </location>
</feature>
<evidence type="ECO:0000313" key="3">
    <source>
        <dbReference type="Proteomes" id="UP000694621"/>
    </source>
</evidence>
<feature type="compositionally biased region" description="Basic and acidic residues" evidence="1">
    <location>
        <begin position="536"/>
        <end position="545"/>
    </location>
</feature>
<feature type="compositionally biased region" description="Polar residues" evidence="1">
    <location>
        <begin position="77"/>
        <end position="116"/>
    </location>
</feature>
<accession>A0A8B9KUF4</accession>
<dbReference type="OMA" id="HENCEEL"/>
<dbReference type="GO" id="GO:0060041">
    <property type="term" value="P:retina development in camera-type eye"/>
    <property type="evidence" value="ECO:0007669"/>
    <property type="project" value="TreeGrafter"/>
</dbReference>
<feature type="compositionally biased region" description="Low complexity" evidence="1">
    <location>
        <begin position="328"/>
        <end position="339"/>
    </location>
</feature>
<feature type="compositionally biased region" description="Acidic residues" evidence="1">
    <location>
        <begin position="432"/>
        <end position="443"/>
    </location>
</feature>
<feature type="region of interest" description="Disordered" evidence="1">
    <location>
        <begin position="61"/>
        <end position="239"/>
    </location>
</feature>
<feature type="compositionally biased region" description="Basic and acidic residues" evidence="1">
    <location>
        <begin position="583"/>
        <end position="593"/>
    </location>
</feature>
<feature type="compositionally biased region" description="Basic and acidic residues" evidence="1">
    <location>
        <begin position="513"/>
        <end position="526"/>
    </location>
</feature>
<dbReference type="Proteomes" id="UP000694621">
    <property type="component" value="Unplaced"/>
</dbReference>
<feature type="region of interest" description="Disordered" evidence="1">
    <location>
        <begin position="391"/>
        <end position="711"/>
    </location>
</feature>
<feature type="compositionally biased region" description="Basic and acidic residues" evidence="1">
    <location>
        <begin position="123"/>
        <end position="132"/>
    </location>
</feature>
<dbReference type="AlphaFoldDB" id="A0A8B9KUF4"/>
<reference evidence="2" key="1">
    <citation type="submission" date="2025-08" db="UniProtKB">
        <authorList>
            <consortium name="Ensembl"/>
        </authorList>
    </citation>
    <scope>IDENTIFICATION</scope>
</reference>
<feature type="compositionally biased region" description="Low complexity" evidence="1">
    <location>
        <begin position="744"/>
        <end position="753"/>
    </location>
</feature>
<dbReference type="GO" id="GO:0005930">
    <property type="term" value="C:axoneme"/>
    <property type="evidence" value="ECO:0007669"/>
    <property type="project" value="TreeGrafter"/>
</dbReference>
<feature type="compositionally biased region" description="Polar residues" evidence="1">
    <location>
        <begin position="218"/>
        <end position="227"/>
    </location>
</feature>
<evidence type="ECO:0000313" key="2">
    <source>
        <dbReference type="Ensembl" id="ENSAMXP00005040967.1"/>
    </source>
</evidence>
<dbReference type="GO" id="GO:0035082">
    <property type="term" value="P:axoneme assembly"/>
    <property type="evidence" value="ECO:0007669"/>
    <property type="project" value="TreeGrafter"/>
</dbReference>
<feature type="compositionally biased region" description="Basic and acidic residues" evidence="1">
    <location>
        <begin position="893"/>
        <end position="916"/>
    </location>
</feature>
<dbReference type="PANTHER" id="PTHR23005">
    <property type="entry name" value="RETINITIS PIGMENTOSA 1 PROTEIN"/>
    <property type="match status" value="1"/>
</dbReference>
<dbReference type="Ensembl" id="ENSAMXT00005044611.1">
    <property type="protein sequence ID" value="ENSAMXP00005040967.1"/>
    <property type="gene ID" value="ENSAMXG00005019200.1"/>
</dbReference>
<feature type="region of interest" description="Disordered" evidence="1">
    <location>
        <begin position="893"/>
        <end position="1075"/>
    </location>
</feature>
<feature type="region of interest" description="Disordered" evidence="1">
    <location>
        <begin position="738"/>
        <end position="810"/>
    </location>
</feature>
<feature type="region of interest" description="Disordered" evidence="1">
    <location>
        <begin position="256"/>
        <end position="379"/>
    </location>
</feature>
<feature type="compositionally biased region" description="Polar residues" evidence="1">
    <location>
        <begin position="350"/>
        <end position="374"/>
    </location>
</feature>
<evidence type="ECO:0000256" key="1">
    <source>
        <dbReference type="SAM" id="MobiDB-lite"/>
    </source>
</evidence>
<feature type="compositionally biased region" description="Polar residues" evidence="1">
    <location>
        <begin position="618"/>
        <end position="645"/>
    </location>
</feature>
<feature type="compositionally biased region" description="Polar residues" evidence="1">
    <location>
        <begin position="185"/>
        <end position="211"/>
    </location>
</feature>
<feature type="compositionally biased region" description="Basic and acidic residues" evidence="1">
    <location>
        <begin position="1046"/>
        <end position="1055"/>
    </location>
</feature>
<name>A0A8B9KUF4_ASTMX</name>
<feature type="compositionally biased region" description="Polar residues" evidence="1">
    <location>
        <begin position="260"/>
        <end position="297"/>
    </location>
</feature>
<feature type="compositionally biased region" description="Basic and acidic residues" evidence="1">
    <location>
        <begin position="670"/>
        <end position="679"/>
    </location>
</feature>
<protein>
    <submittedName>
        <fullName evidence="2">Uncharacterized protein</fullName>
    </submittedName>
</protein>
<feature type="compositionally biased region" description="Basic and acidic residues" evidence="1">
    <location>
        <begin position="1015"/>
        <end position="1027"/>
    </location>
</feature>
<feature type="compositionally biased region" description="Low complexity" evidence="1">
    <location>
        <begin position="309"/>
        <end position="321"/>
    </location>
</feature>
<feature type="compositionally biased region" description="Low complexity" evidence="1">
    <location>
        <begin position="917"/>
        <end position="939"/>
    </location>
</feature>
<sequence>MTQKTKLQDQPQPNLTLLCNQRSQLFQNLPGKSNNGGNAVKSCVIESSEKYRVIEASPDMLAEENEESGERAASVVSAKSNISVKSKKSTGQIGERSQSALSVKTNASERSTQSKPSKAPGQHVDHGVKGERAPSCMSCKSNKSKVSDTVVNEPVEIDNNTEERAPSTASAKSCKKCLEEKAERSQSALSAKSNTSVTSRKSKFSDVQSGQVEERPPSTLSIKSGISENEKINPVIVDPAESAETIRSTALADCKDCTKRSSSALSTGSVKSKTSQTLQKECSNERNPSVLSVQSNTSEKRNISEVERSISPVSAKSNSSAKSKESTRSAVQNKSNVSSKVEKEKENNSISQNNTEISDTRVKSSFSDHSNAQSPAKCICGGLMKSNVSENTFNNEERSPSVLSKKSDVSAKSKASSEREPASPSVSIGIVEDYDADNIEEETSMSVTTTPVPCMKSKNEHMQTPCDTPKHSLSARTNASNKSKKSESARSNTAQPASDTVCGMESNESVTKSTKENESSNKEVRSSSKASSVSQSKEKKPDRPKSLSSASPFLEVKVQKSHSKSDLTNAKKAHNTGNTPTKGNEKDTSRPPSEKCLSPGPSKSLNKSKKPAIVLGGSNDSVVSQVVSAPEQQNENSKYLNTTGDMSERTNASERTCSGPPDAIDYGRPASDKTSEKSSKCRNRKGSSSSQQKVDDEISDLVPSSLPNASPTEVVNEWLNKIPLDSTLYDIGDEFHENCEELETPNTTREPTPNARGHEAEGDVAGVFEPQIEKEEIDNSKDKEGNVEKNTKKDLADAGNKQSSLEKDDVPKTFHTSVQVMRVLLSPKLDRCNSLPEVSSVYGQKLSTSARGLLDCLVNLQLIDFDPNDVNGKAEKYKDLMNLLQSLWLSDPSERRTVTHKSESKDQQSVYDELKAKSSSGVDVNSGSSGSGKSSANDSTKTHKSQTNAEGEGFETLTKVQEVDETEGEGLEVADTKSNPATPDIASRVQWTSENEAEGTAEEKLKDSNVPNSDDTIRSNDSPRDQLETPSSSNKSSGNDSTAKQNEAETEHQEDTSSGTPPSVQRAQLTKKASQDPDPVWVLNLLNKLEKQFMTHYVNAMSEFKVRWNLDNNEQLDVMICELRDEVHKRIQFSIDRELRKIQGRAGRPRPPKEAM</sequence>
<organism evidence="2 3">
    <name type="scientific">Astyanax mexicanus</name>
    <name type="common">Blind cave fish</name>
    <name type="synonym">Astyanax fasciatus mexicanus</name>
    <dbReference type="NCBI Taxonomy" id="7994"/>
    <lineage>
        <taxon>Eukaryota</taxon>
        <taxon>Metazoa</taxon>
        <taxon>Chordata</taxon>
        <taxon>Craniata</taxon>
        <taxon>Vertebrata</taxon>
        <taxon>Euteleostomi</taxon>
        <taxon>Actinopterygii</taxon>
        <taxon>Neopterygii</taxon>
        <taxon>Teleostei</taxon>
        <taxon>Ostariophysi</taxon>
        <taxon>Characiformes</taxon>
        <taxon>Characoidei</taxon>
        <taxon>Acestrorhamphidae</taxon>
        <taxon>Acestrorhamphinae</taxon>
        <taxon>Astyanax</taxon>
    </lineage>
</organism>
<feature type="compositionally biased region" description="Polar residues" evidence="1">
    <location>
        <begin position="1056"/>
        <end position="1072"/>
    </location>
</feature>
<feature type="compositionally biased region" description="Low complexity" evidence="1">
    <location>
        <begin position="1031"/>
        <end position="1041"/>
    </location>
</feature>
<feature type="compositionally biased region" description="Basic and acidic residues" evidence="1">
    <location>
        <begin position="771"/>
        <end position="796"/>
    </location>
</feature>
<feature type="compositionally biased region" description="Basic and acidic residues" evidence="1">
    <location>
        <begin position="395"/>
        <end position="421"/>
    </location>
</feature>
<feature type="compositionally biased region" description="Acidic residues" evidence="1">
    <location>
        <begin position="963"/>
        <end position="972"/>
    </location>
</feature>
<dbReference type="GO" id="GO:0042461">
    <property type="term" value="P:photoreceptor cell development"/>
    <property type="evidence" value="ECO:0007669"/>
    <property type="project" value="TreeGrafter"/>
</dbReference>
<proteinExistence type="predicted"/>
<dbReference type="PANTHER" id="PTHR23005:SF3">
    <property type="entry name" value="RETINITIS PIGMENTOSA 1-LIKE 1 PROTEIN"/>
    <property type="match status" value="1"/>
</dbReference>